<name>A0A8J2KF47_9HEXA</name>
<organism evidence="2 3">
    <name type="scientific">Allacma fusca</name>
    <dbReference type="NCBI Taxonomy" id="39272"/>
    <lineage>
        <taxon>Eukaryota</taxon>
        <taxon>Metazoa</taxon>
        <taxon>Ecdysozoa</taxon>
        <taxon>Arthropoda</taxon>
        <taxon>Hexapoda</taxon>
        <taxon>Collembola</taxon>
        <taxon>Symphypleona</taxon>
        <taxon>Sminthuridae</taxon>
        <taxon>Allacma</taxon>
    </lineage>
</organism>
<feature type="region of interest" description="Disordered" evidence="1">
    <location>
        <begin position="118"/>
        <end position="138"/>
    </location>
</feature>
<dbReference type="AlphaFoldDB" id="A0A8J2KF47"/>
<evidence type="ECO:0000313" key="3">
    <source>
        <dbReference type="Proteomes" id="UP000708208"/>
    </source>
</evidence>
<dbReference type="Proteomes" id="UP000708208">
    <property type="component" value="Unassembled WGS sequence"/>
</dbReference>
<feature type="non-terminal residue" evidence="2">
    <location>
        <position position="1"/>
    </location>
</feature>
<accession>A0A8J2KF47</accession>
<keyword evidence="3" id="KW-1185">Reference proteome</keyword>
<proteinExistence type="predicted"/>
<comment type="caution">
    <text evidence="2">The sequence shown here is derived from an EMBL/GenBank/DDBJ whole genome shotgun (WGS) entry which is preliminary data.</text>
</comment>
<feature type="region of interest" description="Disordered" evidence="1">
    <location>
        <begin position="1"/>
        <end position="22"/>
    </location>
</feature>
<evidence type="ECO:0000256" key="1">
    <source>
        <dbReference type="SAM" id="MobiDB-lite"/>
    </source>
</evidence>
<feature type="non-terminal residue" evidence="2">
    <location>
        <position position="535"/>
    </location>
</feature>
<evidence type="ECO:0000313" key="2">
    <source>
        <dbReference type="EMBL" id="CAG7733989.1"/>
    </source>
</evidence>
<sequence>GDSDDDLQKKGTQQSGQDDDSYRLANDMMEEMGVKEFLEHVKDLPEGDQAKVLDSLEKLPPERMPVIPEEAKKINTVIKDRKSTKLIQVIDKIRNGLGLFTTTKLIASPDLIAKAVDAERSNSMDSQNPDKAAKTPDRLNKGLQRVNTVLLGKNLIRSAVAGDVKGMAIMGSLMAGDKILEAVGEKITSAGAKRGATLLGKSLKVVGPVVGQLTQLYGMYQLFNSISAITSVNAQNSTPQLFQESFDRNWKLDRDIAITNVVENSLDVANNTIMTVALVTVAFTGPLAAPLAPALIGLGIISGIASSIATTVLEVEKVDNSIKLTIGERWATGWRLFWGAGPPSHIKELMGQQEAMETVVRNLVDFLKINQQFQGVVSPTINHVCKVKPPRAHKVECIATGMVTVGIAFFFKSVRDDCSSEEVCTDRFYENSAVNFGVKTTVDLDRAEPRAISTGQYLCKPSGGNGGRRVYGHRCDAAIAIHFPERSGKPMLFQLGLGVDSAIGFTSTPNVYMVESGQKHYEGGNNDDTFILQSG</sequence>
<dbReference type="EMBL" id="CAJVCH010260442">
    <property type="protein sequence ID" value="CAG7733989.1"/>
    <property type="molecule type" value="Genomic_DNA"/>
</dbReference>
<gene>
    <name evidence="2" type="ORF">AFUS01_LOCUS22402</name>
</gene>
<protein>
    <submittedName>
        <fullName evidence="2">Uncharacterized protein</fullName>
    </submittedName>
</protein>
<reference evidence="2" key="1">
    <citation type="submission" date="2021-06" db="EMBL/GenBank/DDBJ databases">
        <authorList>
            <person name="Hodson N. C."/>
            <person name="Mongue J. A."/>
            <person name="Jaron S. K."/>
        </authorList>
    </citation>
    <scope>NUCLEOTIDE SEQUENCE</scope>
</reference>